<dbReference type="EMBL" id="GBRH01278212">
    <property type="protein sequence ID" value="JAD19683.1"/>
    <property type="molecule type" value="Transcribed_RNA"/>
</dbReference>
<protein>
    <submittedName>
        <fullName evidence="1">Uncharacterized protein</fullName>
    </submittedName>
</protein>
<name>A0A0A8Y4S5_ARUDO</name>
<reference evidence="1" key="1">
    <citation type="submission" date="2014-09" db="EMBL/GenBank/DDBJ databases">
        <authorList>
            <person name="Magalhaes I.L.F."/>
            <person name="Oliveira U."/>
            <person name="Santos F.R."/>
            <person name="Vidigal T.H.D.A."/>
            <person name="Brescovit A.D."/>
            <person name="Santos A.J."/>
        </authorList>
    </citation>
    <scope>NUCLEOTIDE SEQUENCE</scope>
    <source>
        <tissue evidence="1">Shoot tissue taken approximately 20 cm above the soil surface</tissue>
    </source>
</reference>
<accession>A0A0A8Y4S5</accession>
<evidence type="ECO:0000313" key="1">
    <source>
        <dbReference type="EMBL" id="JAD19683.1"/>
    </source>
</evidence>
<dbReference type="AlphaFoldDB" id="A0A0A8Y4S5"/>
<proteinExistence type="predicted"/>
<reference evidence="1" key="2">
    <citation type="journal article" date="2015" name="Data Brief">
        <title>Shoot transcriptome of the giant reed, Arundo donax.</title>
        <authorList>
            <person name="Barrero R.A."/>
            <person name="Guerrero F.D."/>
            <person name="Moolhuijzen P."/>
            <person name="Goolsby J.A."/>
            <person name="Tidwell J."/>
            <person name="Bellgard S.E."/>
            <person name="Bellgard M.I."/>
        </authorList>
    </citation>
    <scope>NUCLEOTIDE SEQUENCE</scope>
    <source>
        <tissue evidence="1">Shoot tissue taken approximately 20 cm above the soil surface</tissue>
    </source>
</reference>
<organism evidence="1">
    <name type="scientific">Arundo donax</name>
    <name type="common">Giant reed</name>
    <name type="synonym">Donax arundinaceus</name>
    <dbReference type="NCBI Taxonomy" id="35708"/>
    <lineage>
        <taxon>Eukaryota</taxon>
        <taxon>Viridiplantae</taxon>
        <taxon>Streptophyta</taxon>
        <taxon>Embryophyta</taxon>
        <taxon>Tracheophyta</taxon>
        <taxon>Spermatophyta</taxon>
        <taxon>Magnoliopsida</taxon>
        <taxon>Liliopsida</taxon>
        <taxon>Poales</taxon>
        <taxon>Poaceae</taxon>
        <taxon>PACMAD clade</taxon>
        <taxon>Arundinoideae</taxon>
        <taxon>Arundineae</taxon>
        <taxon>Arundo</taxon>
    </lineage>
</organism>
<sequence length="36" mass="3835">MLTVMEGGEGFHLDRVDVKGLIFDLFVGGTDKPPSG</sequence>